<dbReference type="PANTHER" id="PTHR47005:SF11">
    <property type="entry name" value="OS04G0401100 PROTEIN"/>
    <property type="match status" value="1"/>
</dbReference>
<keyword evidence="3" id="KW-1185">Reference proteome</keyword>
<dbReference type="AlphaFoldDB" id="A0A0D9ZK89"/>
<evidence type="ECO:0000313" key="3">
    <source>
        <dbReference type="Proteomes" id="UP000026961"/>
    </source>
</evidence>
<dbReference type="Gramene" id="OGLUM04G10910.1">
    <property type="protein sequence ID" value="OGLUM04G10910.1"/>
    <property type="gene ID" value="OGLUM04G10910"/>
</dbReference>
<dbReference type="PANTHER" id="PTHR47005">
    <property type="entry name" value="HEAVY METAL TRANSPORT/DETOXIFICATION SUPERFAMILY PROTEIN"/>
    <property type="match status" value="1"/>
</dbReference>
<dbReference type="EnsemblPlants" id="OGLUM04G10910.1">
    <property type="protein sequence ID" value="OGLUM04G10910.1"/>
    <property type="gene ID" value="OGLUM04G10910"/>
</dbReference>
<dbReference type="HOGENOM" id="CLU_060839_0_0_1"/>
<sequence length="199" mass="22216">MPTLIITVDLQCCRCNIKIQKVLCCMQDWIQSLWVVQPYNHYNRNERGELEIEKIVYEKDTVVVSGPFDAEKLSCKLWCKAGKIIKDIKIKPPEEKKKPEPKPEEKKPDPKPKPDPCKLIPFPYPYVYPPPPPCGGCTTPHCCDCHPKPPPPAPAPAKPACGCPAWSSPCHCYPPPAMPPYPPVLVCDEGPQYGACAVM</sequence>
<feature type="region of interest" description="Disordered" evidence="1">
    <location>
        <begin position="90"/>
        <end position="116"/>
    </location>
</feature>
<dbReference type="STRING" id="40148.A0A0D9ZK89"/>
<accession>A0A0D9ZK89</accession>
<protein>
    <recommendedName>
        <fullName evidence="4">HMA domain-containing protein</fullName>
    </recommendedName>
</protein>
<proteinExistence type="predicted"/>
<reference evidence="2" key="1">
    <citation type="submission" date="2015-04" db="UniProtKB">
        <authorList>
            <consortium name="EnsemblPlants"/>
        </authorList>
    </citation>
    <scope>IDENTIFICATION</scope>
</reference>
<evidence type="ECO:0000313" key="2">
    <source>
        <dbReference type="EnsemblPlants" id="OGLUM04G10910.1"/>
    </source>
</evidence>
<organism evidence="2">
    <name type="scientific">Oryza glumipatula</name>
    <dbReference type="NCBI Taxonomy" id="40148"/>
    <lineage>
        <taxon>Eukaryota</taxon>
        <taxon>Viridiplantae</taxon>
        <taxon>Streptophyta</taxon>
        <taxon>Embryophyta</taxon>
        <taxon>Tracheophyta</taxon>
        <taxon>Spermatophyta</taxon>
        <taxon>Magnoliopsida</taxon>
        <taxon>Liliopsida</taxon>
        <taxon>Poales</taxon>
        <taxon>Poaceae</taxon>
        <taxon>BOP clade</taxon>
        <taxon>Oryzoideae</taxon>
        <taxon>Oryzeae</taxon>
        <taxon>Oryzinae</taxon>
        <taxon>Oryza</taxon>
    </lineage>
</organism>
<dbReference type="Proteomes" id="UP000026961">
    <property type="component" value="Chromosome 4"/>
</dbReference>
<evidence type="ECO:0008006" key="4">
    <source>
        <dbReference type="Google" id="ProtNLM"/>
    </source>
</evidence>
<dbReference type="eggNOG" id="ENOG502QQC3">
    <property type="taxonomic scope" value="Eukaryota"/>
</dbReference>
<evidence type="ECO:0000256" key="1">
    <source>
        <dbReference type="SAM" id="MobiDB-lite"/>
    </source>
</evidence>
<reference evidence="2" key="2">
    <citation type="submission" date="2018-05" db="EMBL/GenBank/DDBJ databases">
        <title>OgluRS3 (Oryza glumaepatula Reference Sequence Version 3).</title>
        <authorList>
            <person name="Zhang J."/>
            <person name="Kudrna D."/>
            <person name="Lee S."/>
            <person name="Talag J."/>
            <person name="Welchert J."/>
            <person name="Wing R.A."/>
        </authorList>
    </citation>
    <scope>NUCLEOTIDE SEQUENCE [LARGE SCALE GENOMIC DNA]</scope>
</reference>
<name>A0A0D9ZK89_9ORYZ</name>